<evidence type="ECO:0000256" key="4">
    <source>
        <dbReference type="ARBA" id="ARBA00022676"/>
    </source>
</evidence>
<feature type="binding site" evidence="13">
    <location>
        <position position="518"/>
    </location>
    <ligand>
        <name>[4Fe-4S] cluster</name>
        <dbReference type="ChEBI" id="CHEBI:49883"/>
    </ligand>
</feature>
<feature type="binding site" evidence="13">
    <location>
        <position position="320"/>
    </location>
    <ligand>
        <name>[4Fe-4S] cluster</name>
        <dbReference type="ChEBI" id="CHEBI:49883"/>
    </ligand>
</feature>
<dbReference type="HAMAP" id="MF_01931">
    <property type="entry name" value="PurF"/>
    <property type="match status" value="1"/>
</dbReference>
<keyword evidence="4 10" id="KW-0328">Glycosyltransferase</keyword>
<feature type="binding site" evidence="12">
    <location>
        <position position="368"/>
    </location>
    <ligand>
        <name>Mg(2+)</name>
        <dbReference type="ChEBI" id="CHEBI:18420"/>
    </ligand>
</feature>
<evidence type="ECO:0000313" key="15">
    <source>
        <dbReference type="EMBL" id="KMZ63062.1"/>
    </source>
</evidence>
<keyword evidence="8 13" id="KW-0411">Iron-sulfur</keyword>
<dbReference type="CDD" id="cd00715">
    <property type="entry name" value="GPATase_N"/>
    <property type="match status" value="1"/>
</dbReference>
<proteinExistence type="inferred from homology"/>
<dbReference type="PROSITE" id="PS51278">
    <property type="entry name" value="GATASE_TYPE_2"/>
    <property type="match status" value="1"/>
</dbReference>
<keyword evidence="5 10" id="KW-0808">Transferase</keyword>
<dbReference type="UniPathway" id="UPA00074">
    <property type="reaction ID" value="UER00124"/>
</dbReference>
<evidence type="ECO:0000256" key="9">
    <source>
        <dbReference type="ARBA" id="ARBA00048430"/>
    </source>
</evidence>
<comment type="caution">
    <text evidence="15">The sequence shown here is derived from an EMBL/GenBank/DDBJ whole genome shotgun (WGS) entry which is preliminary data.</text>
</comment>
<dbReference type="InterPro" id="IPR017932">
    <property type="entry name" value="GATase_2_dom"/>
</dbReference>
<evidence type="ECO:0000256" key="3">
    <source>
        <dbReference type="ARBA" id="ARBA00011941"/>
    </source>
</evidence>
<dbReference type="GO" id="GO:0009113">
    <property type="term" value="P:purine nucleobase biosynthetic process"/>
    <property type="evidence" value="ECO:0007669"/>
    <property type="project" value="InterPro"/>
</dbReference>
<dbReference type="EC" id="2.4.2.14" evidence="3 10"/>
<dbReference type="InterPro" id="IPR035584">
    <property type="entry name" value="PurF_N"/>
</dbReference>
<organism evidence="15 16">
    <name type="scientific">Zostera marina</name>
    <name type="common">Eelgrass</name>
    <dbReference type="NCBI Taxonomy" id="29655"/>
    <lineage>
        <taxon>Eukaryota</taxon>
        <taxon>Viridiplantae</taxon>
        <taxon>Streptophyta</taxon>
        <taxon>Embryophyta</taxon>
        <taxon>Tracheophyta</taxon>
        <taxon>Spermatophyta</taxon>
        <taxon>Magnoliopsida</taxon>
        <taxon>Liliopsida</taxon>
        <taxon>Zosteraceae</taxon>
        <taxon>Zostera</taxon>
    </lineage>
</organism>
<keyword evidence="16" id="KW-1185">Reference proteome</keyword>
<dbReference type="InterPro" id="IPR000836">
    <property type="entry name" value="PRTase_dom"/>
</dbReference>
<dbReference type="InterPro" id="IPR029057">
    <property type="entry name" value="PRTase-like"/>
</dbReference>
<evidence type="ECO:0000256" key="6">
    <source>
        <dbReference type="ARBA" id="ARBA00022755"/>
    </source>
</evidence>
<evidence type="ECO:0000256" key="11">
    <source>
        <dbReference type="PIRSR" id="PIRSR000485-1"/>
    </source>
</evidence>
<keyword evidence="12" id="KW-0479">Metal-binding</keyword>
<dbReference type="InterPro" id="IPR005854">
    <property type="entry name" value="PurF"/>
</dbReference>
<feature type="domain" description="Glutamine amidotransferase type-2" evidence="14">
    <location>
        <begin position="77"/>
        <end position="298"/>
    </location>
</feature>
<dbReference type="CDD" id="cd06223">
    <property type="entry name" value="PRTases_typeI"/>
    <property type="match status" value="1"/>
</dbReference>
<evidence type="ECO:0000256" key="10">
    <source>
        <dbReference type="PIRNR" id="PIRNR000485"/>
    </source>
</evidence>
<feature type="binding site" evidence="12">
    <location>
        <position position="431"/>
    </location>
    <ligand>
        <name>Mg(2+)</name>
        <dbReference type="ChEBI" id="CHEBI:18420"/>
    </ligand>
</feature>
<dbReference type="SUPFAM" id="SSF56235">
    <property type="entry name" value="N-terminal nucleophile aminohydrolases (Ntn hydrolases)"/>
    <property type="match status" value="1"/>
</dbReference>
<protein>
    <recommendedName>
        <fullName evidence="3 10">Amidophosphoribosyltransferase</fullName>
        <shortName evidence="10">ATase</shortName>
        <ecNumber evidence="3 10">2.4.2.14</ecNumber>
    </recommendedName>
    <alternativeName>
        <fullName evidence="10">Glutamine phosphoribosylpyrophosphate amidotransferase</fullName>
    </alternativeName>
</protein>
<dbReference type="PANTHER" id="PTHR11907">
    <property type="entry name" value="AMIDOPHOSPHORIBOSYLTRANSFERASE"/>
    <property type="match status" value="1"/>
</dbReference>
<feature type="binding site" evidence="13">
    <location>
        <position position="521"/>
    </location>
    <ligand>
        <name>[4Fe-4S] cluster</name>
        <dbReference type="ChEBI" id="CHEBI:49883"/>
    </ligand>
</feature>
<dbReference type="EMBL" id="LFYR01001279">
    <property type="protein sequence ID" value="KMZ63062.1"/>
    <property type="molecule type" value="Genomic_DNA"/>
</dbReference>
<dbReference type="SUPFAM" id="SSF53271">
    <property type="entry name" value="PRTase-like"/>
    <property type="match status" value="1"/>
</dbReference>
<evidence type="ECO:0000256" key="5">
    <source>
        <dbReference type="ARBA" id="ARBA00022679"/>
    </source>
</evidence>
<gene>
    <name evidence="15" type="ORF">ZOSMA_42G01010</name>
</gene>
<feature type="active site" description="Nucleophile" evidence="11">
    <location>
        <position position="77"/>
    </location>
</feature>
<evidence type="ECO:0000256" key="12">
    <source>
        <dbReference type="PIRSR" id="PIRSR000485-2"/>
    </source>
</evidence>
<comment type="cofactor">
    <cofactor evidence="13">
        <name>[4Fe-4S] cluster</name>
        <dbReference type="ChEBI" id="CHEBI:49883"/>
    </cofactor>
    <text evidence="13">Binds 1 [4Fe-4S] cluster per subunit.</text>
</comment>
<keyword evidence="6 10" id="KW-0658">Purine biosynthesis</keyword>
<dbReference type="Pfam" id="PF00156">
    <property type="entry name" value="Pribosyltran"/>
    <property type="match status" value="1"/>
</dbReference>
<dbReference type="GO" id="GO:0004044">
    <property type="term" value="F:amidophosphoribosyltransferase activity"/>
    <property type="evidence" value="ECO:0000318"/>
    <property type="project" value="GO_Central"/>
</dbReference>
<dbReference type="Gene3D" id="3.60.20.10">
    <property type="entry name" value="Glutamine Phosphoribosylpyrophosphate, subunit 1, domain 1"/>
    <property type="match status" value="1"/>
</dbReference>
<keyword evidence="13" id="KW-0408">Iron</keyword>
<comment type="catalytic activity">
    <reaction evidence="9 10">
        <text>5-phospho-beta-D-ribosylamine + L-glutamate + diphosphate = 5-phospho-alpha-D-ribose 1-diphosphate + L-glutamine + H2O</text>
        <dbReference type="Rhea" id="RHEA:14905"/>
        <dbReference type="ChEBI" id="CHEBI:15377"/>
        <dbReference type="ChEBI" id="CHEBI:29985"/>
        <dbReference type="ChEBI" id="CHEBI:33019"/>
        <dbReference type="ChEBI" id="CHEBI:58017"/>
        <dbReference type="ChEBI" id="CHEBI:58359"/>
        <dbReference type="ChEBI" id="CHEBI:58681"/>
        <dbReference type="EC" id="2.4.2.14"/>
    </reaction>
</comment>
<dbReference type="GO" id="GO:0051536">
    <property type="term" value="F:iron-sulfur cluster binding"/>
    <property type="evidence" value="ECO:0007669"/>
    <property type="project" value="UniProtKB-KW"/>
</dbReference>
<dbReference type="PIRSF" id="PIRSF000485">
    <property type="entry name" value="Amd_phspho_trans"/>
    <property type="match status" value="1"/>
</dbReference>
<reference evidence="16" key="1">
    <citation type="journal article" date="2016" name="Nature">
        <title>The genome of the seagrass Zostera marina reveals angiosperm adaptation to the sea.</title>
        <authorList>
            <person name="Olsen J.L."/>
            <person name="Rouze P."/>
            <person name="Verhelst B."/>
            <person name="Lin Y.-C."/>
            <person name="Bayer T."/>
            <person name="Collen J."/>
            <person name="Dattolo E."/>
            <person name="De Paoli E."/>
            <person name="Dittami S."/>
            <person name="Maumus F."/>
            <person name="Michel G."/>
            <person name="Kersting A."/>
            <person name="Lauritano C."/>
            <person name="Lohaus R."/>
            <person name="Toepel M."/>
            <person name="Tonon T."/>
            <person name="Vanneste K."/>
            <person name="Amirebrahimi M."/>
            <person name="Brakel J."/>
            <person name="Bostroem C."/>
            <person name="Chovatia M."/>
            <person name="Grimwood J."/>
            <person name="Jenkins J.W."/>
            <person name="Jueterbock A."/>
            <person name="Mraz A."/>
            <person name="Stam W.T."/>
            <person name="Tice H."/>
            <person name="Bornberg-Bauer E."/>
            <person name="Green P.J."/>
            <person name="Pearson G.A."/>
            <person name="Procaccini G."/>
            <person name="Duarte C.M."/>
            <person name="Schmutz J."/>
            <person name="Reusch T.B.H."/>
            <person name="Van de Peer Y."/>
        </authorList>
    </citation>
    <scope>NUCLEOTIDE SEQUENCE [LARGE SCALE GENOMIC DNA]</scope>
    <source>
        <strain evidence="16">cv. Finnish</strain>
    </source>
</reference>
<feature type="binding site" evidence="13">
    <location>
        <position position="467"/>
    </location>
    <ligand>
        <name>[4Fe-4S] cluster</name>
        <dbReference type="ChEBI" id="CHEBI:49883"/>
    </ligand>
</feature>
<dbReference type="Gene3D" id="3.40.50.2020">
    <property type="match status" value="1"/>
</dbReference>
<keyword evidence="12" id="KW-0460">Magnesium</keyword>
<sequence length="543" mass="58897">MAAAAAVSLWFSTTAYRRRSYYSSRRHSSLPSVSRVKVCSPILSTGIKSTLRTRICSYQDDGEFLLDVESDKPREECGVVGIVGDPDAARLCSLALHALQHRGQEGAGIASLDQGKIESVVGLGLVNEVFSAPSKLASLPGSMAIGHVRYSTAGAKSILNVQPFVAGYRFGTVAVAHNGNIVNYHQLRADLEDHGSIFNTSSDTEVILHLMATSRSRPFSARLVEACEKLEGAYSLVFLTQDNKMFVVRDPHGFRPLVMGRRSNGAIVFASETCALDLIQAEYEREVQPGEVIVVDAGIPNSPPAISSMCLMPHVVRKACVFEHVYFALPHSIVFGRAVYQSRQTFGAMLASESPVPNADVVIPVPDSGFYAALGFSEKSGVPFQQGLIRSHYIGRTFIKPTQETRDLGVRLKLAPVQGILKDKVVVVVDDSIVRGTTSSKIVRLIKNAGAKEVHMRIACPPIVGSCYYGVDTPCSKELISNQMDVESVRKFIGSDSLAFLSLDNLRDSLGDEAPTYCDACFSTNYPIPPPKEQVPPDMVLPL</sequence>
<dbReference type="NCBIfam" id="TIGR01134">
    <property type="entry name" value="purF"/>
    <property type="match status" value="1"/>
</dbReference>
<evidence type="ECO:0000256" key="2">
    <source>
        <dbReference type="ARBA" id="ARBA00010138"/>
    </source>
</evidence>
<dbReference type="GO" id="GO:0006164">
    <property type="term" value="P:purine nucleotide biosynthetic process"/>
    <property type="evidence" value="ECO:0000318"/>
    <property type="project" value="GO_Central"/>
</dbReference>
<evidence type="ECO:0000256" key="1">
    <source>
        <dbReference type="ARBA" id="ARBA00005209"/>
    </source>
</evidence>
<dbReference type="GO" id="GO:0005737">
    <property type="term" value="C:cytoplasm"/>
    <property type="evidence" value="ECO:0000318"/>
    <property type="project" value="GO_Central"/>
</dbReference>
<keyword evidence="7" id="KW-0315">Glutamine amidotransferase</keyword>
<name>A0A0K9P4A6_ZOSMR</name>
<comment type="pathway">
    <text evidence="1 10">Purine metabolism; IMP biosynthesis via de novo pathway; N(1)-(5-phospho-D-ribosyl)glycinamide from 5-phospho-alpha-D-ribose 1-diphosphate: step 1/2.</text>
</comment>
<evidence type="ECO:0000256" key="8">
    <source>
        <dbReference type="ARBA" id="ARBA00023014"/>
    </source>
</evidence>
<evidence type="ECO:0000313" key="16">
    <source>
        <dbReference type="Proteomes" id="UP000036987"/>
    </source>
</evidence>
<accession>A0A0K9P4A6</accession>
<evidence type="ECO:0000256" key="13">
    <source>
        <dbReference type="PIRSR" id="PIRSR000485-3"/>
    </source>
</evidence>
<dbReference type="Pfam" id="PF13537">
    <property type="entry name" value="GATase_7"/>
    <property type="match status" value="1"/>
</dbReference>
<comment type="similarity">
    <text evidence="2 10">In the C-terminal section; belongs to the purine/pyrimidine phosphoribosyltransferase family.</text>
</comment>
<dbReference type="GO" id="GO:0006189">
    <property type="term" value="P:'de novo' IMP biosynthetic process"/>
    <property type="evidence" value="ECO:0007669"/>
    <property type="project" value="UniProtKB-UniPathway"/>
</dbReference>
<dbReference type="OMA" id="IRHFGVK"/>
<dbReference type="Proteomes" id="UP000036987">
    <property type="component" value="Unassembled WGS sequence"/>
</dbReference>
<evidence type="ECO:0000256" key="7">
    <source>
        <dbReference type="ARBA" id="ARBA00022962"/>
    </source>
</evidence>
<dbReference type="OrthoDB" id="191723at2759"/>
<dbReference type="AlphaFoldDB" id="A0A0K9P4A6"/>
<dbReference type="GO" id="GO:0046872">
    <property type="term" value="F:metal ion binding"/>
    <property type="evidence" value="ECO:0007669"/>
    <property type="project" value="UniProtKB-KW"/>
</dbReference>
<comment type="cofactor">
    <cofactor evidence="12">
        <name>Mg(2+)</name>
        <dbReference type="ChEBI" id="CHEBI:18420"/>
    </cofactor>
    <text evidence="12">Binds 1 Mg(2+) ion per subunit.</text>
</comment>
<dbReference type="STRING" id="29655.A0A0K9P4A6"/>
<evidence type="ECO:0000259" key="14">
    <source>
        <dbReference type="PROSITE" id="PS51278"/>
    </source>
</evidence>
<feature type="binding site" evidence="12">
    <location>
        <position position="430"/>
    </location>
    <ligand>
        <name>Mg(2+)</name>
        <dbReference type="ChEBI" id="CHEBI:18420"/>
    </ligand>
</feature>
<dbReference type="InterPro" id="IPR029055">
    <property type="entry name" value="Ntn_hydrolases_N"/>
</dbReference>